<protein>
    <submittedName>
        <fullName evidence="2">Uncharacterized protein</fullName>
    </submittedName>
</protein>
<dbReference type="Proteomes" id="UP000887579">
    <property type="component" value="Unplaced"/>
</dbReference>
<organism evidence="1 2">
    <name type="scientific">Panagrolaimus sp. ES5</name>
    <dbReference type="NCBI Taxonomy" id="591445"/>
    <lineage>
        <taxon>Eukaryota</taxon>
        <taxon>Metazoa</taxon>
        <taxon>Ecdysozoa</taxon>
        <taxon>Nematoda</taxon>
        <taxon>Chromadorea</taxon>
        <taxon>Rhabditida</taxon>
        <taxon>Tylenchina</taxon>
        <taxon>Panagrolaimomorpha</taxon>
        <taxon>Panagrolaimoidea</taxon>
        <taxon>Panagrolaimidae</taxon>
        <taxon>Panagrolaimus</taxon>
    </lineage>
</organism>
<evidence type="ECO:0000313" key="2">
    <source>
        <dbReference type="WBParaSite" id="ES5_v2.g25112.t1"/>
    </source>
</evidence>
<dbReference type="WBParaSite" id="ES5_v2.g25112.t1">
    <property type="protein sequence ID" value="ES5_v2.g25112.t1"/>
    <property type="gene ID" value="ES5_v2.g25112"/>
</dbReference>
<accession>A0AC34G5U9</accession>
<evidence type="ECO:0000313" key="1">
    <source>
        <dbReference type="Proteomes" id="UP000887579"/>
    </source>
</evidence>
<reference evidence="2" key="1">
    <citation type="submission" date="2022-11" db="UniProtKB">
        <authorList>
            <consortium name="WormBaseParasite"/>
        </authorList>
    </citation>
    <scope>IDENTIFICATION</scope>
</reference>
<proteinExistence type="predicted"/>
<name>A0AC34G5U9_9BILA</name>
<sequence>MNYFLHSILIFICFGFGLGTDVLGDPYSKRYAVMKSTIESLLENEPGTEFSKFASGLQQINLTNLQSADGRNTFAAFIKKVEESIIQNTSISDPLTKLKRLGTEMDLLFVKKPIIEDYVAWQNIGTWGPISVFQFILDEYNVDYFWSIVGTSGGYRCTIYDHLFKLTKGNKVIQRNLYTTNATCDKSIKMVVRIMNLPYDFPVYERNVVKTTILPNGISVNQIIRVAKLYFISKSITCGRLLHIFGNYRAAGLENAYARRMQTIFNILRQEYVDKTSDYCVTSLSKWVTYHVDEKPDFVQAFMKVKWEKVFGSIFENVIVHDCQIQLLKSHAPEFYAKKIVKQEL</sequence>